<organism evidence="2 3">
    <name type="scientific">Brevundimonas staleyi</name>
    <dbReference type="NCBI Taxonomy" id="74326"/>
    <lineage>
        <taxon>Bacteria</taxon>
        <taxon>Pseudomonadati</taxon>
        <taxon>Pseudomonadota</taxon>
        <taxon>Alphaproteobacteria</taxon>
        <taxon>Caulobacterales</taxon>
        <taxon>Caulobacteraceae</taxon>
        <taxon>Brevundimonas</taxon>
    </lineage>
</organism>
<dbReference type="CDD" id="cd00090">
    <property type="entry name" value="HTH_ARSR"/>
    <property type="match status" value="1"/>
</dbReference>
<dbReference type="InterPro" id="IPR036390">
    <property type="entry name" value="WH_DNA-bd_sf"/>
</dbReference>
<dbReference type="SUPFAM" id="SSF46785">
    <property type="entry name" value="Winged helix' DNA-binding domain"/>
    <property type="match status" value="1"/>
</dbReference>
<dbReference type="PANTHER" id="PTHR37318">
    <property type="entry name" value="BSL7504 PROTEIN"/>
    <property type="match status" value="1"/>
</dbReference>
<dbReference type="Gene3D" id="1.10.10.10">
    <property type="entry name" value="Winged helix-like DNA-binding domain superfamily/Winged helix DNA-binding domain"/>
    <property type="match status" value="1"/>
</dbReference>
<sequence>MSEADGLFANRVRAGVLAWLSDRGAGDFTELAAALSLANNTLSSHLRRLEEAGFIDLQRGFFGRRPRTRVVMTASGRQAWLDYLDTL</sequence>
<evidence type="ECO:0000313" key="2">
    <source>
        <dbReference type="EMBL" id="MFC5343079.1"/>
    </source>
</evidence>
<evidence type="ECO:0000313" key="3">
    <source>
        <dbReference type="Proteomes" id="UP001596152"/>
    </source>
</evidence>
<dbReference type="InterPro" id="IPR027395">
    <property type="entry name" value="WH_DNA-bd_dom"/>
</dbReference>
<name>A0ABW0FNL3_9CAUL</name>
<dbReference type="InterPro" id="IPR011991">
    <property type="entry name" value="ArsR-like_HTH"/>
</dbReference>
<reference evidence="3" key="1">
    <citation type="journal article" date="2019" name="Int. J. Syst. Evol. Microbiol.">
        <title>The Global Catalogue of Microorganisms (GCM) 10K type strain sequencing project: providing services to taxonomists for standard genome sequencing and annotation.</title>
        <authorList>
            <consortium name="The Broad Institute Genomics Platform"/>
            <consortium name="The Broad Institute Genome Sequencing Center for Infectious Disease"/>
            <person name="Wu L."/>
            <person name="Ma J."/>
        </authorList>
    </citation>
    <scope>NUCLEOTIDE SEQUENCE [LARGE SCALE GENOMIC DNA]</scope>
    <source>
        <strain evidence="3">JCM 12125</strain>
    </source>
</reference>
<dbReference type="EMBL" id="JBHSLF010000008">
    <property type="protein sequence ID" value="MFC5343079.1"/>
    <property type="molecule type" value="Genomic_DNA"/>
</dbReference>
<gene>
    <name evidence="2" type="ORF">ACFPIE_04085</name>
</gene>
<proteinExistence type="predicted"/>
<feature type="domain" description="Winged helix DNA-binding" evidence="1">
    <location>
        <begin position="12"/>
        <end position="87"/>
    </location>
</feature>
<dbReference type="Pfam" id="PF13601">
    <property type="entry name" value="HTH_34"/>
    <property type="match status" value="1"/>
</dbReference>
<protein>
    <submittedName>
        <fullName evidence="2">Transcriptional regulator</fullName>
    </submittedName>
</protein>
<evidence type="ECO:0000259" key="1">
    <source>
        <dbReference type="Pfam" id="PF13601"/>
    </source>
</evidence>
<comment type="caution">
    <text evidence="2">The sequence shown here is derived from an EMBL/GenBank/DDBJ whole genome shotgun (WGS) entry which is preliminary data.</text>
</comment>
<keyword evidence="3" id="KW-1185">Reference proteome</keyword>
<dbReference type="InterPro" id="IPR036388">
    <property type="entry name" value="WH-like_DNA-bd_sf"/>
</dbReference>
<accession>A0ABW0FNL3</accession>
<dbReference type="RefSeq" id="WP_374037253.1">
    <property type="nucleotide sequence ID" value="NZ_CP169082.1"/>
</dbReference>
<dbReference type="PANTHER" id="PTHR37318:SF1">
    <property type="entry name" value="BSL7504 PROTEIN"/>
    <property type="match status" value="1"/>
</dbReference>
<dbReference type="Proteomes" id="UP001596152">
    <property type="component" value="Unassembled WGS sequence"/>
</dbReference>